<name>A0A3M8R948_9PROT</name>
<evidence type="ECO:0000313" key="1">
    <source>
        <dbReference type="EMBL" id="RNF62980.1"/>
    </source>
</evidence>
<protein>
    <submittedName>
        <fullName evidence="1">Uncharacterized protein</fullName>
    </submittedName>
</protein>
<sequence>MDIALEHALQRDYPALYSDNQESHFWCEDGWYPLLRALSQAVDTYCQENGIRIHVTQIKQKFGTLRYYLATTRN</sequence>
<reference evidence="1" key="1">
    <citation type="submission" date="2018-10" db="EMBL/GenBank/DDBJ databases">
        <title>Acidithiobacillus sulfuriphilus sp. nov.: an extremely acidophilic sulfur-oxidizing chemolithotroph isolated from a neutral pH environment.</title>
        <authorList>
            <person name="Falagan C."/>
            <person name="Moya-Beltran A."/>
            <person name="Quatrini R."/>
            <person name="Johnson D.B."/>
        </authorList>
    </citation>
    <scope>NUCLEOTIDE SEQUENCE [LARGE SCALE GENOMIC DNA]</scope>
    <source>
        <strain evidence="1">CJ-2</strain>
    </source>
</reference>
<gene>
    <name evidence="1" type="ORF">EC580_06935</name>
</gene>
<proteinExistence type="predicted"/>
<dbReference type="EMBL" id="RIZI01000159">
    <property type="protein sequence ID" value="RNF62980.1"/>
    <property type="molecule type" value="Genomic_DNA"/>
</dbReference>
<accession>A0A3M8R948</accession>
<dbReference type="OrthoDB" id="8909281at2"/>
<dbReference type="AlphaFoldDB" id="A0A3M8R948"/>
<comment type="caution">
    <text evidence="1">The sequence shown here is derived from an EMBL/GenBank/DDBJ whole genome shotgun (WGS) entry which is preliminary data.</text>
</comment>
<organism evidence="1">
    <name type="scientific">Acidithiobacillus sulfuriphilus</name>
    <dbReference type="NCBI Taxonomy" id="1867749"/>
    <lineage>
        <taxon>Bacteria</taxon>
        <taxon>Pseudomonadati</taxon>
        <taxon>Pseudomonadota</taxon>
        <taxon>Acidithiobacillia</taxon>
        <taxon>Acidithiobacillales</taxon>
        <taxon>Acidithiobacillaceae</taxon>
        <taxon>Acidithiobacillus</taxon>
    </lineage>
</organism>
<dbReference type="RefSeq" id="WP_123103497.1">
    <property type="nucleotide sequence ID" value="NZ_CP127527.1"/>
</dbReference>